<reference evidence="6 7" key="1">
    <citation type="journal article" date="2020" name="bioRxiv">
        <title>Metabolic contributions of an alphaproteobacterial endosymbiont in the apicomplexan Cardiosporidium cionae.</title>
        <authorList>
            <person name="Hunter E.S."/>
            <person name="Paight C.J."/>
            <person name="Lane C.E."/>
        </authorList>
    </citation>
    <scope>NUCLEOTIDE SEQUENCE [LARGE SCALE GENOMIC DNA]</scope>
    <source>
        <strain evidence="6">ESH_2018</strain>
    </source>
</reference>
<dbReference type="InterPro" id="IPR008271">
    <property type="entry name" value="Ser/Thr_kinase_AS"/>
</dbReference>
<keyword evidence="2 3" id="KW-0067">ATP-binding</keyword>
<dbReference type="SUPFAM" id="SSF56112">
    <property type="entry name" value="Protein kinase-like (PK-like)"/>
    <property type="match status" value="1"/>
</dbReference>
<comment type="similarity">
    <text evidence="4">Belongs to the protein kinase superfamily.</text>
</comment>
<evidence type="ECO:0000313" key="7">
    <source>
        <dbReference type="Proteomes" id="UP000823046"/>
    </source>
</evidence>
<dbReference type="InterPro" id="IPR011009">
    <property type="entry name" value="Kinase-like_dom_sf"/>
</dbReference>
<feature type="domain" description="Protein kinase" evidence="5">
    <location>
        <begin position="25"/>
        <end position="286"/>
    </location>
</feature>
<keyword evidence="7" id="KW-1185">Reference proteome</keyword>
<evidence type="ECO:0000259" key="5">
    <source>
        <dbReference type="PROSITE" id="PS50011"/>
    </source>
</evidence>
<dbReference type="Gene3D" id="1.10.510.10">
    <property type="entry name" value="Transferase(Phosphotransferase) domain 1"/>
    <property type="match status" value="1"/>
</dbReference>
<evidence type="ECO:0000313" key="6">
    <source>
        <dbReference type="EMBL" id="KAF8822777.1"/>
    </source>
</evidence>
<dbReference type="GO" id="GO:0016301">
    <property type="term" value="F:kinase activity"/>
    <property type="evidence" value="ECO:0007669"/>
    <property type="project" value="UniProtKB-KW"/>
</dbReference>
<dbReference type="PANTHER" id="PTHR24347">
    <property type="entry name" value="SERINE/THREONINE-PROTEIN KINASE"/>
    <property type="match status" value="1"/>
</dbReference>
<accession>A0ABQ7JFL3</accession>
<name>A0ABQ7JFL3_9APIC</name>
<protein>
    <submittedName>
        <fullName evidence="6">CAM Kinase family, incomplete catalytic triad</fullName>
    </submittedName>
</protein>
<evidence type="ECO:0000256" key="3">
    <source>
        <dbReference type="PROSITE-ProRule" id="PRU10141"/>
    </source>
</evidence>
<keyword evidence="1 3" id="KW-0547">Nucleotide-binding</keyword>
<keyword evidence="6" id="KW-0418">Kinase</keyword>
<dbReference type="CDD" id="cd05117">
    <property type="entry name" value="STKc_CAMK"/>
    <property type="match status" value="1"/>
</dbReference>
<dbReference type="PROSITE" id="PS50011">
    <property type="entry name" value="PROTEIN_KINASE_DOM"/>
    <property type="match status" value="1"/>
</dbReference>
<sequence length="320" mass="36512">MGNTCTVGCTRWKGPEGKSDFNANYKLGKQIGIGSFGDVRKCKHKKTGAVFAVKIMKRQLSDPKMSNFQTANLIKSEMEILKSLDHPNIVRLHDFYDGPQFAFLVMEKCDGGELFHQIVKRRKFTEEDASVVCSKMIAALAYLHSHCIIHRDIKAENFLFKDKHFRSDVKLIDFGMAIRLEGNRQLSEVCGSPHYVSPELLMKSYDHSSDMWAFGVLLYLMLFGRYPFEGSKRVDIKKAILEKKINWKGAECNHLTDEAKEFLALLLERDVQKRLTASAALSHPWITSRSARKQSNIIGKQTLVLARRLSTDLPQLREDL</sequence>
<organism evidence="6 7">
    <name type="scientific">Cardiosporidium cionae</name>
    <dbReference type="NCBI Taxonomy" id="476202"/>
    <lineage>
        <taxon>Eukaryota</taxon>
        <taxon>Sar</taxon>
        <taxon>Alveolata</taxon>
        <taxon>Apicomplexa</taxon>
        <taxon>Aconoidasida</taxon>
        <taxon>Nephromycida</taxon>
        <taxon>Cardiosporidium</taxon>
    </lineage>
</organism>
<dbReference type="PROSITE" id="PS00108">
    <property type="entry name" value="PROTEIN_KINASE_ST"/>
    <property type="match status" value="1"/>
</dbReference>
<dbReference type="Pfam" id="PF00069">
    <property type="entry name" value="Pkinase"/>
    <property type="match status" value="1"/>
</dbReference>
<keyword evidence="4" id="KW-0723">Serine/threonine-protein kinase</keyword>
<feature type="binding site" evidence="3">
    <location>
        <position position="54"/>
    </location>
    <ligand>
        <name>ATP</name>
        <dbReference type="ChEBI" id="CHEBI:30616"/>
    </ligand>
</feature>
<gene>
    <name evidence="6" type="ORF">IE077_002647</name>
</gene>
<keyword evidence="6" id="KW-0808">Transferase</keyword>
<evidence type="ECO:0000256" key="1">
    <source>
        <dbReference type="ARBA" id="ARBA00022741"/>
    </source>
</evidence>
<proteinExistence type="inferred from homology"/>
<evidence type="ECO:0000256" key="2">
    <source>
        <dbReference type="ARBA" id="ARBA00022840"/>
    </source>
</evidence>
<comment type="caution">
    <text evidence="6">The sequence shown here is derived from an EMBL/GenBank/DDBJ whole genome shotgun (WGS) entry which is preliminary data.</text>
</comment>
<dbReference type="InterPro" id="IPR000719">
    <property type="entry name" value="Prot_kinase_dom"/>
</dbReference>
<dbReference type="EMBL" id="JADAQX010000024">
    <property type="protein sequence ID" value="KAF8822777.1"/>
    <property type="molecule type" value="Genomic_DNA"/>
</dbReference>
<dbReference type="PROSITE" id="PS00107">
    <property type="entry name" value="PROTEIN_KINASE_ATP"/>
    <property type="match status" value="1"/>
</dbReference>
<evidence type="ECO:0000256" key="4">
    <source>
        <dbReference type="RuleBase" id="RU000304"/>
    </source>
</evidence>
<dbReference type="Proteomes" id="UP000823046">
    <property type="component" value="Unassembled WGS sequence"/>
</dbReference>
<dbReference type="InterPro" id="IPR017441">
    <property type="entry name" value="Protein_kinase_ATP_BS"/>
</dbReference>
<dbReference type="SMART" id="SM00220">
    <property type="entry name" value="S_TKc"/>
    <property type="match status" value="1"/>
</dbReference>